<sequence>MRLAVNYRAQACRGERNLYSGGAAGLTAYAACVETLTRHWISDLKAAYWWRVEKFGS</sequence>
<organism evidence="1 2">
    <name type="scientific">Gluconobacter frateurii NRIC 0228</name>
    <dbReference type="NCBI Taxonomy" id="1307946"/>
    <lineage>
        <taxon>Bacteria</taxon>
        <taxon>Pseudomonadati</taxon>
        <taxon>Pseudomonadota</taxon>
        <taxon>Alphaproteobacteria</taxon>
        <taxon>Acetobacterales</taxon>
        <taxon>Acetobacteraceae</taxon>
        <taxon>Gluconobacter</taxon>
    </lineage>
</organism>
<keyword evidence="2" id="KW-1185">Reference proteome</keyword>
<protein>
    <recommendedName>
        <fullName evidence="3">Transposase</fullName>
    </recommendedName>
</protein>
<comment type="caution">
    <text evidence="1">The sequence shown here is derived from an EMBL/GenBank/DDBJ whole genome shotgun (WGS) entry which is preliminary data.</text>
</comment>
<dbReference type="Proteomes" id="UP001061070">
    <property type="component" value="Unassembled WGS sequence"/>
</dbReference>
<evidence type="ECO:0000313" key="2">
    <source>
        <dbReference type="Proteomes" id="UP001061070"/>
    </source>
</evidence>
<name>A0ABQ0Q780_9PROT</name>
<evidence type="ECO:0008006" key="3">
    <source>
        <dbReference type="Google" id="ProtNLM"/>
    </source>
</evidence>
<evidence type="ECO:0000313" key="1">
    <source>
        <dbReference type="EMBL" id="GBR07589.1"/>
    </source>
</evidence>
<proteinExistence type="predicted"/>
<gene>
    <name evidence="1" type="ORF">AA0228_0055</name>
</gene>
<accession>A0ABQ0Q780</accession>
<dbReference type="EMBL" id="BAQW01000001">
    <property type="protein sequence ID" value="GBR07589.1"/>
    <property type="molecule type" value="Genomic_DNA"/>
</dbReference>
<reference evidence="1" key="1">
    <citation type="submission" date="2013-04" db="EMBL/GenBank/DDBJ databases">
        <title>The genome sequencing project of 58 acetic acid bacteria.</title>
        <authorList>
            <person name="Okamoto-Kainuma A."/>
            <person name="Ishikawa M."/>
            <person name="Umino S."/>
            <person name="Koizumi Y."/>
            <person name="Shiwa Y."/>
            <person name="Yoshikawa H."/>
            <person name="Matsutani M."/>
            <person name="Matsushita K."/>
        </authorList>
    </citation>
    <scope>NUCLEOTIDE SEQUENCE</scope>
    <source>
        <strain evidence="1">NRIC 0228</strain>
    </source>
</reference>